<dbReference type="Proteomes" id="UP000823637">
    <property type="component" value="Unassembled WGS sequence"/>
</dbReference>
<protein>
    <submittedName>
        <fullName evidence="3">Uncharacterized protein</fullName>
    </submittedName>
</protein>
<dbReference type="AlphaFoldDB" id="A0A9D9HE64"/>
<feature type="transmembrane region" description="Helical" evidence="2">
    <location>
        <begin position="85"/>
        <end position="102"/>
    </location>
</feature>
<name>A0A9D9HE64_9BACT</name>
<dbReference type="EMBL" id="JADIMR010000031">
    <property type="protein sequence ID" value="MBO8446522.1"/>
    <property type="molecule type" value="Genomic_DNA"/>
</dbReference>
<evidence type="ECO:0000313" key="4">
    <source>
        <dbReference type="Proteomes" id="UP000823637"/>
    </source>
</evidence>
<sequence length="154" mass="17712">MNINKACKNLVFQYYLIYALLILELVAAKLADFPVLLEASAGYVIRVVTVMFLMVMIPLVLKFFSIRTKYNKGLEYYIRQSKIEMWLLSLPAFLSGLAYYVLKDTNILFCYLIAFVALIFTKPSISKIEAYLQREKEDGGKADKEGELPREAEE</sequence>
<evidence type="ECO:0000256" key="1">
    <source>
        <dbReference type="SAM" id="MobiDB-lite"/>
    </source>
</evidence>
<feature type="region of interest" description="Disordered" evidence="1">
    <location>
        <begin position="135"/>
        <end position="154"/>
    </location>
</feature>
<feature type="transmembrane region" description="Helical" evidence="2">
    <location>
        <begin position="108"/>
        <end position="125"/>
    </location>
</feature>
<keyword evidence="2" id="KW-1133">Transmembrane helix</keyword>
<feature type="transmembrane region" description="Helical" evidence="2">
    <location>
        <begin position="12"/>
        <end position="31"/>
    </location>
</feature>
<reference evidence="3" key="1">
    <citation type="submission" date="2020-10" db="EMBL/GenBank/DDBJ databases">
        <authorList>
            <person name="Gilroy R."/>
        </authorList>
    </citation>
    <scope>NUCLEOTIDE SEQUENCE</scope>
    <source>
        <strain evidence="3">D3-1215</strain>
    </source>
</reference>
<keyword evidence="2" id="KW-0812">Transmembrane</keyword>
<comment type="caution">
    <text evidence="3">The sequence shown here is derived from an EMBL/GenBank/DDBJ whole genome shotgun (WGS) entry which is preliminary data.</text>
</comment>
<organism evidence="3 4">
    <name type="scientific">Candidatus Enterocola intestinipullorum</name>
    <dbReference type="NCBI Taxonomy" id="2840783"/>
    <lineage>
        <taxon>Bacteria</taxon>
        <taxon>Pseudomonadati</taxon>
        <taxon>Bacteroidota</taxon>
        <taxon>Bacteroidia</taxon>
        <taxon>Bacteroidales</taxon>
        <taxon>Candidatus Enterocola</taxon>
    </lineage>
</organism>
<reference evidence="3" key="2">
    <citation type="journal article" date="2021" name="PeerJ">
        <title>Extensive microbial diversity within the chicken gut microbiome revealed by metagenomics and culture.</title>
        <authorList>
            <person name="Gilroy R."/>
            <person name="Ravi A."/>
            <person name="Getino M."/>
            <person name="Pursley I."/>
            <person name="Horton D.L."/>
            <person name="Alikhan N.F."/>
            <person name="Baker D."/>
            <person name="Gharbi K."/>
            <person name="Hall N."/>
            <person name="Watson M."/>
            <person name="Adriaenssens E.M."/>
            <person name="Foster-Nyarko E."/>
            <person name="Jarju S."/>
            <person name="Secka A."/>
            <person name="Antonio M."/>
            <person name="Oren A."/>
            <person name="Chaudhuri R.R."/>
            <person name="La Ragione R."/>
            <person name="Hildebrand F."/>
            <person name="Pallen M.J."/>
        </authorList>
    </citation>
    <scope>NUCLEOTIDE SEQUENCE</scope>
    <source>
        <strain evidence="3">D3-1215</strain>
    </source>
</reference>
<evidence type="ECO:0000256" key="2">
    <source>
        <dbReference type="SAM" id="Phobius"/>
    </source>
</evidence>
<evidence type="ECO:0000313" key="3">
    <source>
        <dbReference type="EMBL" id="MBO8446522.1"/>
    </source>
</evidence>
<accession>A0A9D9HE64</accession>
<feature type="transmembrane region" description="Helical" evidence="2">
    <location>
        <begin position="43"/>
        <end position="64"/>
    </location>
</feature>
<keyword evidence="2" id="KW-0472">Membrane</keyword>
<gene>
    <name evidence="3" type="ORF">IAC32_02095</name>
</gene>
<proteinExistence type="predicted"/>